<feature type="region of interest" description="Disordered" evidence="3">
    <location>
        <begin position="303"/>
        <end position="328"/>
    </location>
</feature>
<dbReference type="GO" id="GO:0016020">
    <property type="term" value="C:membrane"/>
    <property type="evidence" value="ECO:0007669"/>
    <property type="project" value="InterPro"/>
</dbReference>
<comment type="caution">
    <text evidence="6">The sequence shown here is derived from an EMBL/GenBank/DDBJ whole genome shotgun (WGS) entry which is preliminary data.</text>
</comment>
<dbReference type="EMBL" id="PGGS01000375">
    <property type="protein sequence ID" value="PNH04595.1"/>
    <property type="molecule type" value="Genomic_DNA"/>
</dbReference>
<dbReference type="Gene3D" id="2.60.120.590">
    <property type="entry name" value="Alpha-ketoglutarate-dependent dioxygenase AlkB-like"/>
    <property type="match status" value="1"/>
</dbReference>
<feature type="region of interest" description="Disordered" evidence="3">
    <location>
        <begin position="251"/>
        <end position="290"/>
    </location>
</feature>
<accession>A0A2J7ZWH0</accession>
<evidence type="ECO:0000256" key="4">
    <source>
        <dbReference type="SAM" id="Phobius"/>
    </source>
</evidence>
<keyword evidence="4" id="KW-0472">Membrane</keyword>
<protein>
    <submittedName>
        <fullName evidence="6">Potassium transporter 6</fullName>
    </submittedName>
</protein>
<dbReference type="Proteomes" id="UP000236333">
    <property type="component" value="Unassembled WGS sequence"/>
</dbReference>
<sequence length="476" mass="50237">MQLPEYVNEAEEERLLREVRASRAKWVQLSGRRLQNHGGVVHAKGLIPAPLPSWLQPLLQRLAAEGGGDGPSGLYGGLPPNHVLVNSYRPGEGIMATILGAMPPLKIVHTGGKDPAAVRQVYLPMVNIVLFVLCVAVVAGFQNTVTLGKAYGLAVMTTMLTTTCLIVLVMLVVWEVGLPLILLFGLPFLTMESVFWSANIIKVVEGGWFTIAVAGAVAVLMLTWWAGSRRLGLRLAAATAGARLRLLGSDSPRHPPVLPPLPEQPLLPPPNRALRSASARAASGANPPASHLLSRMSAWTLRRRGSGHGGSGHDAPNSPAAGGAGAGGGAALVPGAAAFSTPLPGTDRHAARRQWSERAQGSARAMAAVSMPRLTAVELSALPADTLVLEVPDPLSLLLEGEPEEEEEGDVEAAGAVPLKPLVVPLQRLRGIGVYYMDEKVGDIDAAGPSLPPVLVHFLRNVQVYEFRATSRVVKP</sequence>
<dbReference type="SUPFAM" id="SSF51197">
    <property type="entry name" value="Clavaminate synthase-like"/>
    <property type="match status" value="1"/>
</dbReference>
<name>A0A2J7ZWH0_9CHLO</name>
<dbReference type="GO" id="GO:0015079">
    <property type="term" value="F:potassium ion transmembrane transporter activity"/>
    <property type="evidence" value="ECO:0007669"/>
    <property type="project" value="InterPro"/>
</dbReference>
<feature type="non-terminal residue" evidence="6">
    <location>
        <position position="476"/>
    </location>
</feature>
<dbReference type="InterPro" id="IPR037151">
    <property type="entry name" value="AlkB-like_sf"/>
</dbReference>
<evidence type="ECO:0000313" key="6">
    <source>
        <dbReference type="EMBL" id="PNH04595.1"/>
    </source>
</evidence>
<keyword evidence="7" id="KW-1185">Reference proteome</keyword>
<evidence type="ECO:0000256" key="3">
    <source>
        <dbReference type="SAM" id="MobiDB-lite"/>
    </source>
</evidence>
<keyword evidence="4" id="KW-1133">Transmembrane helix</keyword>
<feature type="transmembrane region" description="Helical" evidence="4">
    <location>
        <begin position="180"/>
        <end position="201"/>
    </location>
</feature>
<feature type="transmembrane region" description="Helical" evidence="4">
    <location>
        <begin position="153"/>
        <end position="173"/>
    </location>
</feature>
<evidence type="ECO:0000256" key="2">
    <source>
        <dbReference type="ARBA" id="ARBA00008440"/>
    </source>
</evidence>
<dbReference type="AlphaFoldDB" id="A0A2J7ZWH0"/>
<evidence type="ECO:0000259" key="5">
    <source>
        <dbReference type="Pfam" id="PF02705"/>
    </source>
</evidence>
<feature type="transmembrane region" description="Helical" evidence="4">
    <location>
        <begin position="207"/>
        <end position="226"/>
    </location>
</feature>
<proteinExistence type="inferred from homology"/>
<feature type="compositionally biased region" description="Low complexity" evidence="3">
    <location>
        <begin position="272"/>
        <end position="290"/>
    </location>
</feature>
<feature type="transmembrane region" description="Helical" evidence="4">
    <location>
        <begin position="121"/>
        <end position="141"/>
    </location>
</feature>
<evidence type="ECO:0000313" key="7">
    <source>
        <dbReference type="Proteomes" id="UP000236333"/>
    </source>
</evidence>
<dbReference type="OrthoDB" id="504708at2759"/>
<dbReference type="InterPro" id="IPR053951">
    <property type="entry name" value="K_trans_N"/>
</dbReference>
<dbReference type="InterPro" id="IPR003855">
    <property type="entry name" value="K+_transporter"/>
</dbReference>
<feature type="domain" description="K+ potassium transporter integral membrane" evidence="5">
    <location>
        <begin position="98"/>
        <end position="231"/>
    </location>
</feature>
<gene>
    <name evidence="6" type="ORF">TSOC_009240</name>
</gene>
<dbReference type="PANTHER" id="PTHR30540">
    <property type="entry name" value="OSMOTIC STRESS POTASSIUM TRANSPORTER"/>
    <property type="match status" value="1"/>
</dbReference>
<keyword evidence="4" id="KW-0812">Transmembrane</keyword>
<comment type="similarity">
    <text evidence="2">Belongs to the HAK/KUP transporter (TC 2.A.72.3) family.</text>
</comment>
<dbReference type="Pfam" id="PF02705">
    <property type="entry name" value="K_trans"/>
    <property type="match status" value="1"/>
</dbReference>
<feature type="compositionally biased region" description="Pro residues" evidence="3">
    <location>
        <begin position="254"/>
        <end position="271"/>
    </location>
</feature>
<comment type="similarity">
    <text evidence="1">Belongs to the alkB family.</text>
</comment>
<evidence type="ECO:0000256" key="1">
    <source>
        <dbReference type="ARBA" id="ARBA00007879"/>
    </source>
</evidence>
<organism evidence="6 7">
    <name type="scientific">Tetrabaena socialis</name>
    <dbReference type="NCBI Taxonomy" id="47790"/>
    <lineage>
        <taxon>Eukaryota</taxon>
        <taxon>Viridiplantae</taxon>
        <taxon>Chlorophyta</taxon>
        <taxon>core chlorophytes</taxon>
        <taxon>Chlorophyceae</taxon>
        <taxon>CS clade</taxon>
        <taxon>Chlamydomonadales</taxon>
        <taxon>Tetrabaenaceae</taxon>
        <taxon>Tetrabaena</taxon>
    </lineage>
</organism>
<dbReference type="PANTHER" id="PTHR30540:SF83">
    <property type="entry name" value="K+ POTASSIUM TRANSPORTER"/>
    <property type="match status" value="1"/>
</dbReference>
<reference evidence="6 7" key="1">
    <citation type="journal article" date="2017" name="Mol. Biol. Evol.">
        <title>The 4-celled Tetrabaena socialis nuclear genome reveals the essential components for genetic control of cell number at the origin of multicellularity in the volvocine lineage.</title>
        <authorList>
            <person name="Featherston J."/>
            <person name="Arakaki Y."/>
            <person name="Hanschen E.R."/>
            <person name="Ferris P.J."/>
            <person name="Michod R.E."/>
            <person name="Olson B.J.S.C."/>
            <person name="Nozaki H."/>
            <person name="Durand P.M."/>
        </authorList>
    </citation>
    <scope>NUCLEOTIDE SEQUENCE [LARGE SCALE GENOMIC DNA]</scope>
    <source>
        <strain evidence="6 7">NIES-571</strain>
    </source>
</reference>